<keyword evidence="1" id="KW-0238">DNA-binding</keyword>
<dbReference type="RefSeq" id="XP_023575288.1">
    <property type="nucleotide sequence ID" value="XM_023719520.1"/>
</dbReference>
<accession>A0A6P6ETG8</accession>
<dbReference type="Gene3D" id="1.10.10.60">
    <property type="entry name" value="Homeodomain-like"/>
    <property type="match status" value="2"/>
</dbReference>
<feature type="region of interest" description="Disordered" evidence="3">
    <location>
        <begin position="1"/>
        <end position="23"/>
    </location>
</feature>
<gene>
    <name evidence="6" type="primary">LOC111817737</name>
</gene>
<evidence type="ECO:0000313" key="5">
    <source>
        <dbReference type="Proteomes" id="UP000515203"/>
    </source>
</evidence>
<organism evidence="5 6">
    <name type="scientific">Octodon degus</name>
    <name type="common">Degu</name>
    <name type="synonym">Sciurus degus</name>
    <dbReference type="NCBI Taxonomy" id="10160"/>
    <lineage>
        <taxon>Eukaryota</taxon>
        <taxon>Metazoa</taxon>
        <taxon>Chordata</taxon>
        <taxon>Craniata</taxon>
        <taxon>Vertebrata</taxon>
        <taxon>Euteleostomi</taxon>
        <taxon>Mammalia</taxon>
        <taxon>Eutheria</taxon>
        <taxon>Euarchontoglires</taxon>
        <taxon>Glires</taxon>
        <taxon>Rodentia</taxon>
        <taxon>Hystricomorpha</taxon>
        <taxon>Octodontidae</taxon>
        <taxon>Octodon</taxon>
    </lineage>
</organism>
<evidence type="ECO:0000259" key="4">
    <source>
        <dbReference type="PROSITE" id="PS51253"/>
    </source>
</evidence>
<dbReference type="InterPro" id="IPR050863">
    <property type="entry name" value="CenT-Element_Derived"/>
</dbReference>
<dbReference type="AlphaFoldDB" id="A0A6P6ETG8"/>
<evidence type="ECO:0000256" key="3">
    <source>
        <dbReference type="SAM" id="MobiDB-lite"/>
    </source>
</evidence>
<dbReference type="Pfam" id="PF04218">
    <property type="entry name" value="CENP-B_N"/>
    <property type="match status" value="1"/>
</dbReference>
<dbReference type="GO" id="GO:0005634">
    <property type="term" value="C:nucleus"/>
    <property type="evidence" value="ECO:0007669"/>
    <property type="project" value="TreeGrafter"/>
</dbReference>
<dbReference type="GeneID" id="111817737"/>
<keyword evidence="2" id="KW-0539">Nucleus</keyword>
<dbReference type="InterPro" id="IPR009057">
    <property type="entry name" value="Homeodomain-like_sf"/>
</dbReference>
<name>A0A6P6ETG8_OCTDE</name>
<dbReference type="Proteomes" id="UP000515203">
    <property type="component" value="Unplaced"/>
</dbReference>
<evidence type="ECO:0000256" key="1">
    <source>
        <dbReference type="ARBA" id="ARBA00023125"/>
    </source>
</evidence>
<dbReference type="Pfam" id="PF03221">
    <property type="entry name" value="HTH_Tnp_Tc5"/>
    <property type="match status" value="1"/>
</dbReference>
<dbReference type="PANTHER" id="PTHR19303">
    <property type="entry name" value="TRANSPOSON"/>
    <property type="match status" value="1"/>
</dbReference>
<dbReference type="SUPFAM" id="SSF46689">
    <property type="entry name" value="Homeodomain-like"/>
    <property type="match status" value="2"/>
</dbReference>
<dbReference type="InterPro" id="IPR007889">
    <property type="entry name" value="HTH_Psq"/>
</dbReference>
<dbReference type="PROSITE" id="PS51253">
    <property type="entry name" value="HTH_CENPB"/>
    <property type="match status" value="1"/>
</dbReference>
<reference evidence="6" key="1">
    <citation type="submission" date="2025-08" db="UniProtKB">
        <authorList>
            <consortium name="RefSeq"/>
        </authorList>
    </citation>
    <scope>IDENTIFICATION</scope>
</reference>
<dbReference type="GO" id="GO:0003677">
    <property type="term" value="F:DNA binding"/>
    <property type="evidence" value="ECO:0007669"/>
    <property type="project" value="UniProtKB-KW"/>
</dbReference>
<sequence>MAPKKVQSSHEGKKKVQSKDGKKKVLKKITIALKKEIVQKYEHGIRVTDLALEYKMAKSTISTILKNKDAIKGADVAKGVTTLTKQRTQVLEEVEKLLLVWLDEKQQAGDSVSEAMICEKARKLHSDLLQENPSTSSTSDKFKASRGWFDKFRKRSGILRVVRHGEASSSDKAVAEAYKKEFSEFMKAEGYVAQQVLNCSDSRLFRKKMPIRTYITPEEKALPGQSEQQRALVEKFSPEKEEDRDELSSDMIKSIMAKWNECQDFFERHHPNITITNRVLKLMNDNVVSHFRRVMQRRKKQMTLGRFFVKIDPAAKKQRREETTEANLPDVLMVGDSSNNNLLPTYLPVLHARSLLKQDRLDAH</sequence>
<proteinExistence type="predicted"/>
<feature type="domain" description="HTH CENPB-type" evidence="4">
    <location>
        <begin position="82"/>
        <end position="162"/>
    </location>
</feature>
<keyword evidence="5" id="KW-1185">Reference proteome</keyword>
<dbReference type="SMART" id="SM00674">
    <property type="entry name" value="CENPB"/>
    <property type="match status" value="1"/>
</dbReference>
<protein>
    <submittedName>
        <fullName evidence="6">Tigger transposable element-derived protein 1-like isoform X2</fullName>
    </submittedName>
</protein>
<feature type="compositionally biased region" description="Basic residues" evidence="3">
    <location>
        <begin position="12"/>
        <end position="23"/>
    </location>
</feature>
<dbReference type="InterPro" id="IPR006600">
    <property type="entry name" value="HTH_CenpB_DNA-bd_dom"/>
</dbReference>
<dbReference type="PANTHER" id="PTHR19303:SF27">
    <property type="entry name" value="HTH CENPB-TYPE DOMAIN-CONTAINING PROTEIN"/>
    <property type="match status" value="1"/>
</dbReference>
<evidence type="ECO:0000256" key="2">
    <source>
        <dbReference type="ARBA" id="ARBA00023242"/>
    </source>
</evidence>
<evidence type="ECO:0000313" key="6">
    <source>
        <dbReference type="RefSeq" id="XP_023575288.1"/>
    </source>
</evidence>